<feature type="transmembrane region" description="Helical" evidence="2">
    <location>
        <begin position="113"/>
        <end position="134"/>
    </location>
</feature>
<dbReference type="PROSITE" id="PS00194">
    <property type="entry name" value="THIOREDOXIN_1"/>
    <property type="match status" value="1"/>
</dbReference>
<dbReference type="SUPFAM" id="SSF52833">
    <property type="entry name" value="Thioredoxin-like"/>
    <property type="match status" value="1"/>
</dbReference>
<dbReference type="InterPro" id="IPR001640">
    <property type="entry name" value="Lgt"/>
</dbReference>
<feature type="transmembrane region" description="Helical" evidence="2">
    <location>
        <begin position="12"/>
        <end position="32"/>
    </location>
</feature>
<evidence type="ECO:0000313" key="5">
    <source>
        <dbReference type="Proteomes" id="UP000294963"/>
    </source>
</evidence>
<dbReference type="Pfam" id="PF01790">
    <property type="entry name" value="LGT"/>
    <property type="match status" value="1"/>
</dbReference>
<dbReference type="GO" id="GO:0016209">
    <property type="term" value="F:antioxidant activity"/>
    <property type="evidence" value="ECO:0007669"/>
    <property type="project" value="InterPro"/>
</dbReference>
<keyword evidence="5" id="KW-1185">Reference proteome</keyword>
<dbReference type="InterPro" id="IPR050553">
    <property type="entry name" value="Thioredoxin_ResA/DsbE_sf"/>
</dbReference>
<comment type="caution">
    <text evidence="4">The sequence shown here is derived from an EMBL/GenBank/DDBJ whole genome shotgun (WGS) entry which is preliminary data.</text>
</comment>
<dbReference type="GO" id="GO:0005886">
    <property type="term" value="C:plasma membrane"/>
    <property type="evidence" value="ECO:0007669"/>
    <property type="project" value="InterPro"/>
</dbReference>
<dbReference type="GO" id="GO:0016853">
    <property type="term" value="F:isomerase activity"/>
    <property type="evidence" value="ECO:0007669"/>
    <property type="project" value="UniProtKB-KW"/>
</dbReference>
<dbReference type="OrthoDB" id="9799347at2"/>
<dbReference type="GO" id="GO:0042158">
    <property type="term" value="P:lipoprotein biosynthetic process"/>
    <property type="evidence" value="ECO:0007669"/>
    <property type="project" value="InterPro"/>
</dbReference>
<sequence>MISPQALHLGPIMLPWSLLIAILSLILALWLTGRARAKFGISDATWNIFKDSIWNALWIGMIAARLVFVALNYPIYLEHPWDIFKIQDKGFHFIGGMLAAVAWLIWKNRQAHIAMLAIFLSLLLTFSMGSRVLLDRSLAAYQQFPQVELSDQHGRTILLPQYIGKATVINLWASWCPPCHREMPVLQQAQQDYPDVQFVMINQGEDLNSIQSYLEKNQLAFQHLLLDPEGKTAQATGMYGLPSTLFFNAQGQLIETHMGEISQAVLKQKIAAINETMY</sequence>
<dbReference type="InterPro" id="IPR000866">
    <property type="entry name" value="AhpC/TSA"/>
</dbReference>
<gene>
    <name evidence="4" type="ORF">EC844_13421</name>
</gene>
<evidence type="ECO:0000259" key="3">
    <source>
        <dbReference type="PROSITE" id="PS51352"/>
    </source>
</evidence>
<dbReference type="Gene3D" id="3.40.30.10">
    <property type="entry name" value="Glutaredoxin"/>
    <property type="match status" value="1"/>
</dbReference>
<dbReference type="PANTHER" id="PTHR42852:SF18">
    <property type="entry name" value="CHROMOSOME UNDETERMINED SCAFFOLD_47, WHOLE GENOME SHOTGUN SEQUENCE"/>
    <property type="match status" value="1"/>
</dbReference>
<dbReference type="PROSITE" id="PS51352">
    <property type="entry name" value="THIOREDOXIN_2"/>
    <property type="match status" value="1"/>
</dbReference>
<dbReference type="CDD" id="cd02966">
    <property type="entry name" value="TlpA_like_family"/>
    <property type="match status" value="1"/>
</dbReference>
<evidence type="ECO:0000256" key="1">
    <source>
        <dbReference type="ARBA" id="ARBA00023284"/>
    </source>
</evidence>
<feature type="domain" description="Thioredoxin" evidence="3">
    <location>
        <begin position="138"/>
        <end position="275"/>
    </location>
</feature>
<protein>
    <submittedName>
        <fullName evidence="4">Thiol-disulfide isomerase/thioredoxin</fullName>
    </submittedName>
</protein>
<feature type="transmembrane region" description="Helical" evidence="2">
    <location>
        <begin position="53"/>
        <end position="77"/>
    </location>
</feature>
<keyword evidence="2" id="KW-0812">Transmembrane</keyword>
<organism evidence="4 5">
    <name type="scientific">Acinetobacter calcoaceticus</name>
    <dbReference type="NCBI Taxonomy" id="471"/>
    <lineage>
        <taxon>Bacteria</taxon>
        <taxon>Pseudomonadati</taxon>
        <taxon>Pseudomonadota</taxon>
        <taxon>Gammaproteobacteria</taxon>
        <taxon>Moraxellales</taxon>
        <taxon>Moraxellaceae</taxon>
        <taxon>Acinetobacter</taxon>
        <taxon>Acinetobacter calcoaceticus/baumannii complex</taxon>
    </lineage>
</organism>
<reference evidence="4 5" key="1">
    <citation type="submission" date="2019-03" db="EMBL/GenBank/DDBJ databases">
        <title>Genomic analyses of the natural microbiome of Caenorhabditis elegans.</title>
        <authorList>
            <person name="Samuel B."/>
        </authorList>
    </citation>
    <scope>NUCLEOTIDE SEQUENCE [LARGE SCALE GENOMIC DNA]</scope>
    <source>
        <strain evidence="4 5">JUb89</strain>
    </source>
</reference>
<dbReference type="PANTHER" id="PTHR42852">
    <property type="entry name" value="THIOL:DISULFIDE INTERCHANGE PROTEIN DSBE"/>
    <property type="match status" value="1"/>
</dbReference>
<dbReference type="InterPro" id="IPR036249">
    <property type="entry name" value="Thioredoxin-like_sf"/>
</dbReference>
<dbReference type="GO" id="GO:0008961">
    <property type="term" value="F:phosphatidylglycerol-prolipoprotein diacylglyceryl transferase activity"/>
    <property type="evidence" value="ECO:0007669"/>
    <property type="project" value="InterPro"/>
</dbReference>
<keyword evidence="1" id="KW-0676">Redox-active center</keyword>
<dbReference type="EMBL" id="SLVJ01000034">
    <property type="protein sequence ID" value="TCM60270.1"/>
    <property type="molecule type" value="Genomic_DNA"/>
</dbReference>
<dbReference type="GO" id="GO:0015036">
    <property type="term" value="F:disulfide oxidoreductase activity"/>
    <property type="evidence" value="ECO:0007669"/>
    <property type="project" value="UniProtKB-ARBA"/>
</dbReference>
<accession>A0A4R1XEJ1</accession>
<dbReference type="InterPro" id="IPR013766">
    <property type="entry name" value="Thioredoxin_domain"/>
</dbReference>
<dbReference type="InterPro" id="IPR017937">
    <property type="entry name" value="Thioredoxin_CS"/>
</dbReference>
<keyword evidence="4" id="KW-0413">Isomerase</keyword>
<keyword evidence="2" id="KW-0472">Membrane</keyword>
<dbReference type="Proteomes" id="UP000294963">
    <property type="component" value="Unassembled WGS sequence"/>
</dbReference>
<proteinExistence type="predicted"/>
<feature type="transmembrane region" description="Helical" evidence="2">
    <location>
        <begin position="89"/>
        <end position="106"/>
    </location>
</feature>
<dbReference type="Pfam" id="PF00578">
    <property type="entry name" value="AhpC-TSA"/>
    <property type="match status" value="1"/>
</dbReference>
<dbReference type="AlphaFoldDB" id="A0A4R1XEJ1"/>
<name>A0A4R1XEJ1_ACICA</name>
<evidence type="ECO:0000256" key="2">
    <source>
        <dbReference type="SAM" id="Phobius"/>
    </source>
</evidence>
<evidence type="ECO:0000313" key="4">
    <source>
        <dbReference type="EMBL" id="TCM60270.1"/>
    </source>
</evidence>
<keyword evidence="2" id="KW-1133">Transmembrane helix</keyword>